<dbReference type="Gene3D" id="3.20.20.370">
    <property type="entry name" value="Glycoside hydrolase/deacetylase"/>
    <property type="match status" value="1"/>
</dbReference>
<dbReference type="InParanoid" id="A0A132B5A9"/>
<evidence type="ECO:0000313" key="3">
    <source>
        <dbReference type="Proteomes" id="UP000070700"/>
    </source>
</evidence>
<evidence type="ECO:0000313" key="2">
    <source>
        <dbReference type="EMBL" id="KUJ06857.1"/>
    </source>
</evidence>
<sequence>MATKQLNGIGALDAPSVDPLQGTKYDFPRDSVGFGRKSLNPEWPNGAKIAVSFVINYEEGAERTVLNGDERSENALWEQSHVPFRMGERATNVESDYDYGSRVGVWRLLDIFERHRMPVTAYAVGMALEKNPEVAKAFVDGGHEVASHAYRWIDYHGMKPDEEKEYIIRQLESLKKSTGQYPVGWYYGRLSPYSKGLLHEVFSEMNLPLLYEADTYADDIPYWVDVPVEKDHSSPRGMLMMPYTYDCNDLRYAVPAGAWGSMGAFEEYLKSAFDVLYAEGQRGSPKMMTIGLHCRISGKPGRSTAVEKFVEYIASKEDVWVTTRKDIALHFREKFPYQKGHLA</sequence>
<dbReference type="KEGG" id="psco:LY89DRAFT_712392"/>
<gene>
    <name evidence="2" type="ORF">LY89DRAFT_712392</name>
</gene>
<dbReference type="PANTHER" id="PTHR43123">
    <property type="entry name" value="POLYSACCHARIDE DEACETYLASE-RELATED"/>
    <property type="match status" value="1"/>
</dbReference>
<dbReference type="Proteomes" id="UP000070700">
    <property type="component" value="Unassembled WGS sequence"/>
</dbReference>
<reference evidence="2 3" key="1">
    <citation type="submission" date="2015-10" db="EMBL/GenBank/DDBJ databases">
        <title>Full genome of DAOMC 229536 Phialocephala scopiformis, a fungal endophyte of spruce producing the potent anti-insectan compound rugulosin.</title>
        <authorList>
            <consortium name="DOE Joint Genome Institute"/>
            <person name="Walker A.K."/>
            <person name="Frasz S.L."/>
            <person name="Seifert K.A."/>
            <person name="Miller J.D."/>
            <person name="Mondo S.J."/>
            <person name="Labutti K."/>
            <person name="Lipzen A."/>
            <person name="Dockter R."/>
            <person name="Kennedy M."/>
            <person name="Grigoriev I.V."/>
            <person name="Spatafora J.W."/>
        </authorList>
    </citation>
    <scope>NUCLEOTIDE SEQUENCE [LARGE SCALE GENOMIC DNA]</scope>
    <source>
        <strain evidence="2 3">CBS 120377</strain>
    </source>
</reference>
<dbReference type="AlphaFoldDB" id="A0A132B5A9"/>
<dbReference type="Pfam" id="PF01522">
    <property type="entry name" value="Polysacc_deac_1"/>
    <property type="match status" value="1"/>
</dbReference>
<accession>A0A132B5A9</accession>
<dbReference type="SUPFAM" id="SSF88713">
    <property type="entry name" value="Glycoside hydrolase/deacetylase"/>
    <property type="match status" value="1"/>
</dbReference>
<protein>
    <submittedName>
        <fullName evidence="2">Chitin deacetylase 1</fullName>
    </submittedName>
</protein>
<dbReference type="RefSeq" id="XP_018061212.1">
    <property type="nucleotide sequence ID" value="XM_018217976.1"/>
</dbReference>
<feature type="domain" description="NodB homology" evidence="1">
    <location>
        <begin position="91"/>
        <end position="322"/>
    </location>
</feature>
<name>A0A132B5A9_MOLSC</name>
<dbReference type="OrthoDB" id="9970124at2759"/>
<dbReference type="GeneID" id="28827702"/>
<dbReference type="InterPro" id="IPR011330">
    <property type="entry name" value="Glyco_hydro/deAcase_b/a-brl"/>
</dbReference>
<dbReference type="GO" id="GO:0016810">
    <property type="term" value="F:hydrolase activity, acting on carbon-nitrogen (but not peptide) bonds"/>
    <property type="evidence" value="ECO:0007669"/>
    <property type="project" value="InterPro"/>
</dbReference>
<dbReference type="InterPro" id="IPR002509">
    <property type="entry name" value="NODB_dom"/>
</dbReference>
<dbReference type="EMBL" id="KQ947443">
    <property type="protein sequence ID" value="KUJ06857.1"/>
    <property type="molecule type" value="Genomic_DNA"/>
</dbReference>
<dbReference type="PROSITE" id="PS51677">
    <property type="entry name" value="NODB"/>
    <property type="match status" value="1"/>
</dbReference>
<dbReference type="PANTHER" id="PTHR43123:SF1">
    <property type="entry name" value="POLYSACCHARIDE DEACETYLASE-RELATED"/>
    <property type="match status" value="1"/>
</dbReference>
<keyword evidence="3" id="KW-1185">Reference proteome</keyword>
<organism evidence="2 3">
    <name type="scientific">Mollisia scopiformis</name>
    <name type="common">Conifer needle endophyte fungus</name>
    <name type="synonym">Phialocephala scopiformis</name>
    <dbReference type="NCBI Taxonomy" id="149040"/>
    <lineage>
        <taxon>Eukaryota</taxon>
        <taxon>Fungi</taxon>
        <taxon>Dikarya</taxon>
        <taxon>Ascomycota</taxon>
        <taxon>Pezizomycotina</taxon>
        <taxon>Leotiomycetes</taxon>
        <taxon>Helotiales</taxon>
        <taxon>Mollisiaceae</taxon>
        <taxon>Mollisia</taxon>
    </lineage>
</organism>
<dbReference type="GO" id="GO:0005975">
    <property type="term" value="P:carbohydrate metabolic process"/>
    <property type="evidence" value="ECO:0007669"/>
    <property type="project" value="InterPro"/>
</dbReference>
<dbReference type="STRING" id="149040.A0A132B5A9"/>
<proteinExistence type="predicted"/>
<evidence type="ECO:0000259" key="1">
    <source>
        <dbReference type="PROSITE" id="PS51677"/>
    </source>
</evidence>